<reference evidence="2 3" key="1">
    <citation type="submission" date="2018-09" db="EMBL/GenBank/DDBJ databases">
        <title>Bacillus saliacetes sp. nov., isolated from Thai shrimp paste (Ka-pi).</title>
        <authorList>
            <person name="Daroonpunt R."/>
            <person name="Tanasupawat S."/>
            <person name="Yiamsombut S."/>
        </authorList>
    </citation>
    <scope>NUCLEOTIDE SEQUENCE [LARGE SCALE GENOMIC DNA]</scope>
    <source>
        <strain evidence="2 3">SKP7-4</strain>
    </source>
</reference>
<organism evidence="2 3">
    <name type="scientific">Bacillus salacetis</name>
    <dbReference type="NCBI Taxonomy" id="2315464"/>
    <lineage>
        <taxon>Bacteria</taxon>
        <taxon>Bacillati</taxon>
        <taxon>Bacillota</taxon>
        <taxon>Bacilli</taxon>
        <taxon>Bacillales</taxon>
        <taxon>Bacillaceae</taxon>
        <taxon>Bacillus</taxon>
    </lineage>
</organism>
<evidence type="ECO:0000313" key="3">
    <source>
        <dbReference type="Proteomes" id="UP000265801"/>
    </source>
</evidence>
<keyword evidence="1" id="KW-1133">Transmembrane helix</keyword>
<keyword evidence="1" id="KW-0472">Membrane</keyword>
<evidence type="ECO:0000313" key="2">
    <source>
        <dbReference type="EMBL" id="RIW27616.1"/>
    </source>
</evidence>
<evidence type="ECO:0000256" key="1">
    <source>
        <dbReference type="SAM" id="Phobius"/>
    </source>
</evidence>
<gene>
    <name evidence="2" type="ORF">D3H55_22775</name>
</gene>
<sequence length="425" mass="46954">MLPLQNGAGGGRKTMDKFFESRWFMRIVGLLLAFVLYASVNFDELAVQRSESSNPQSNTETIQNVPVEVFYDSENLFVSGVPETVNLEVEGPKNLVTSAKTLRDFHVYADLNDLGIGDHQVELKIEGISDKLKVKLNPSFANVSIQEKITEEFTVEPEFNEAFLAEGFETESVTVEPKQVEITGAKDVIEQIAYVVATPAVDSGINETLTREARVQVLDRDYNKLDVAIDPETVDVTIEVINPSKEVTVAVNQKGELPDGLELEAITVQPKKVTVFGRDTLLQSINELTAEVDLSDVKKDTTIKVPLTLPEGVNQTTPEEVEVKIDLKEAEKKTVMGNTITLEGAEEDMEYEFIEPESGTVDITVSGFKDQLDTVDSESFSLFANVTGLAPGEHEIEVKAEGPEDIEWELTNNKVTIQIQEKIPA</sequence>
<dbReference type="Proteomes" id="UP000265801">
    <property type="component" value="Unassembled WGS sequence"/>
</dbReference>
<name>A0A3A1QPC0_9BACI</name>
<dbReference type="AlphaFoldDB" id="A0A3A1QPC0"/>
<dbReference type="InterPro" id="IPR012505">
    <property type="entry name" value="YbbR"/>
</dbReference>
<dbReference type="Gene3D" id="2.170.120.40">
    <property type="entry name" value="YbbR-like domain"/>
    <property type="match status" value="2"/>
</dbReference>
<dbReference type="OrthoDB" id="2960905at2"/>
<protein>
    <submittedName>
        <fullName evidence="2">YbbR-like domain-containing protein</fullName>
    </submittedName>
</protein>
<comment type="caution">
    <text evidence="2">The sequence shown here is derived from an EMBL/GenBank/DDBJ whole genome shotgun (WGS) entry which is preliminary data.</text>
</comment>
<proteinExistence type="predicted"/>
<dbReference type="Gene3D" id="2.170.120.30">
    <property type="match status" value="2"/>
</dbReference>
<keyword evidence="3" id="KW-1185">Reference proteome</keyword>
<dbReference type="InterPro" id="IPR053154">
    <property type="entry name" value="c-di-AMP_regulator"/>
</dbReference>
<dbReference type="EMBL" id="QXIR01000053">
    <property type="protein sequence ID" value="RIW27616.1"/>
    <property type="molecule type" value="Genomic_DNA"/>
</dbReference>
<dbReference type="PANTHER" id="PTHR37804:SF1">
    <property type="entry name" value="CDAA REGULATORY PROTEIN CDAR"/>
    <property type="match status" value="1"/>
</dbReference>
<feature type="transmembrane region" description="Helical" evidence="1">
    <location>
        <begin position="23"/>
        <end position="40"/>
    </location>
</feature>
<dbReference type="PANTHER" id="PTHR37804">
    <property type="entry name" value="CDAA REGULATORY PROTEIN CDAR"/>
    <property type="match status" value="1"/>
</dbReference>
<dbReference type="Pfam" id="PF07949">
    <property type="entry name" value="YbbR"/>
    <property type="match status" value="3"/>
</dbReference>
<accession>A0A3A1QPC0</accession>
<keyword evidence="1" id="KW-0812">Transmembrane</keyword>